<dbReference type="PROSITE" id="PS00217">
    <property type="entry name" value="SUGAR_TRANSPORT_2"/>
    <property type="match status" value="1"/>
</dbReference>
<evidence type="ECO:0000313" key="11">
    <source>
        <dbReference type="EMBL" id="MBC2669291.1"/>
    </source>
</evidence>
<dbReference type="InterPro" id="IPR011701">
    <property type="entry name" value="MFS"/>
</dbReference>
<dbReference type="GO" id="GO:0005886">
    <property type="term" value="C:plasma membrane"/>
    <property type="evidence" value="ECO:0007669"/>
    <property type="project" value="UniProtKB-SubCell"/>
</dbReference>
<keyword evidence="7 9" id="KW-1133">Transmembrane helix</keyword>
<dbReference type="PANTHER" id="PTHR43528:SF1">
    <property type="entry name" value="ALPHA-KETOGLUTARATE PERMEASE"/>
    <property type="match status" value="1"/>
</dbReference>
<evidence type="ECO:0000313" key="12">
    <source>
        <dbReference type="Proteomes" id="UP000551327"/>
    </source>
</evidence>
<feature type="transmembrane region" description="Helical" evidence="9">
    <location>
        <begin position="332"/>
        <end position="357"/>
    </location>
</feature>
<feature type="transmembrane region" description="Helical" evidence="9">
    <location>
        <begin position="234"/>
        <end position="258"/>
    </location>
</feature>
<dbReference type="GO" id="GO:0015293">
    <property type="term" value="F:symporter activity"/>
    <property type="evidence" value="ECO:0007669"/>
    <property type="project" value="UniProtKB-KW"/>
</dbReference>
<keyword evidence="12" id="KW-1185">Reference proteome</keyword>
<dbReference type="PANTHER" id="PTHR43528">
    <property type="entry name" value="ALPHA-KETOGLUTARATE PERMEASE"/>
    <property type="match status" value="1"/>
</dbReference>
<dbReference type="Proteomes" id="UP000551327">
    <property type="component" value="Unassembled WGS sequence"/>
</dbReference>
<evidence type="ECO:0000256" key="9">
    <source>
        <dbReference type="SAM" id="Phobius"/>
    </source>
</evidence>
<gene>
    <name evidence="11" type="ORF">H7F53_09060</name>
</gene>
<keyword evidence="6" id="KW-0769">Symport</keyword>
<feature type="transmembrane region" description="Helical" evidence="9">
    <location>
        <begin position="60"/>
        <end position="81"/>
    </location>
</feature>
<keyword evidence="8 9" id="KW-0472">Membrane</keyword>
<comment type="caution">
    <text evidence="11">The sequence shown here is derived from an EMBL/GenBank/DDBJ whole genome shotgun (WGS) entry which is preliminary data.</text>
</comment>
<reference evidence="11 12" key="1">
    <citation type="submission" date="2020-08" db="EMBL/GenBank/DDBJ databases">
        <title>The genome sequence of type strain Novosphingobium piscinae KCTC 42194.</title>
        <authorList>
            <person name="Liu Y."/>
        </authorList>
    </citation>
    <scope>NUCLEOTIDE SEQUENCE [LARGE SCALE GENOMIC DNA]</scope>
    <source>
        <strain evidence="11 12">KCTC 42194</strain>
    </source>
</reference>
<feature type="transmembrane region" description="Helical" evidence="9">
    <location>
        <begin position="369"/>
        <end position="395"/>
    </location>
</feature>
<feature type="transmembrane region" description="Helical" evidence="9">
    <location>
        <begin position="194"/>
        <end position="213"/>
    </location>
</feature>
<dbReference type="Pfam" id="PF07690">
    <property type="entry name" value="MFS_1"/>
    <property type="match status" value="1"/>
</dbReference>
<dbReference type="SUPFAM" id="SSF103473">
    <property type="entry name" value="MFS general substrate transporter"/>
    <property type="match status" value="1"/>
</dbReference>
<proteinExistence type="inferred from homology"/>
<organism evidence="11 12">
    <name type="scientific">Novosphingobium piscinae</name>
    <dbReference type="NCBI Taxonomy" id="1507448"/>
    <lineage>
        <taxon>Bacteria</taxon>
        <taxon>Pseudomonadati</taxon>
        <taxon>Pseudomonadota</taxon>
        <taxon>Alphaproteobacteria</taxon>
        <taxon>Sphingomonadales</taxon>
        <taxon>Sphingomonadaceae</taxon>
        <taxon>Novosphingobium</taxon>
    </lineage>
</organism>
<sequence>MAALDGLDPESAGSNRHRSVRQVAAASIGNVFESYDFLVYAFVADHIAVAFFGEQGSARGLMAAFAVFGVGLIARPFGAWFLGRLSDRHGRRVALIASLLGMAIGTVGIGLLPDYSSIGRAAPILLIALRCMQGFCAGGEWGTATAFVVESAPASRRGTFGSIGQAANYAAMLLAGAIVATLTSRLSPSEMGQWGWRLAFLFGALLIPVALWLRSRLEETQAFHDVRQDDPSRHALPLAATARTFGLTIVFTVSSYLLLGYFPTFASHYGGLSAGEALTSNSIAVVFAVLCTIGAGRLSDRFGRRAVLLAGCGGLVVASYPLFLLAVDAESIGRIIAIQLAFNLLVGTVSGPMAATLVELFPANLRTTYLSLGYTFCTVLLGGFSPLIVTALITYTGAPTAPALFLIAAAAASGWVAFTMRETAWAPLR</sequence>
<dbReference type="PROSITE" id="PS50850">
    <property type="entry name" value="MFS"/>
    <property type="match status" value="1"/>
</dbReference>
<name>A0A7X1FYD4_9SPHN</name>
<accession>A0A7X1FYD4</accession>
<feature type="domain" description="Major facilitator superfamily (MFS) profile" evidence="10">
    <location>
        <begin position="22"/>
        <end position="424"/>
    </location>
</feature>
<evidence type="ECO:0000259" key="10">
    <source>
        <dbReference type="PROSITE" id="PS50850"/>
    </source>
</evidence>
<feature type="transmembrane region" description="Helical" evidence="9">
    <location>
        <begin position="307"/>
        <end position="326"/>
    </location>
</feature>
<feature type="transmembrane region" description="Helical" evidence="9">
    <location>
        <begin position="278"/>
        <end position="295"/>
    </location>
</feature>
<comment type="subcellular location">
    <subcellularLocation>
        <location evidence="1">Cell membrane</location>
        <topology evidence="1">Multi-pass membrane protein</topology>
    </subcellularLocation>
</comment>
<keyword evidence="3" id="KW-0813">Transport</keyword>
<evidence type="ECO:0000256" key="8">
    <source>
        <dbReference type="ARBA" id="ARBA00023136"/>
    </source>
</evidence>
<dbReference type="InterPro" id="IPR020846">
    <property type="entry name" value="MFS_dom"/>
</dbReference>
<dbReference type="InterPro" id="IPR036259">
    <property type="entry name" value="MFS_trans_sf"/>
</dbReference>
<evidence type="ECO:0000256" key="2">
    <source>
        <dbReference type="ARBA" id="ARBA00008240"/>
    </source>
</evidence>
<dbReference type="Gene3D" id="1.20.1250.20">
    <property type="entry name" value="MFS general substrate transporter like domains"/>
    <property type="match status" value="2"/>
</dbReference>
<evidence type="ECO:0000256" key="7">
    <source>
        <dbReference type="ARBA" id="ARBA00022989"/>
    </source>
</evidence>
<evidence type="ECO:0000256" key="3">
    <source>
        <dbReference type="ARBA" id="ARBA00022448"/>
    </source>
</evidence>
<evidence type="ECO:0000256" key="6">
    <source>
        <dbReference type="ARBA" id="ARBA00022847"/>
    </source>
</evidence>
<feature type="transmembrane region" description="Helical" evidence="9">
    <location>
        <begin position="93"/>
        <end position="112"/>
    </location>
</feature>
<feature type="transmembrane region" description="Helical" evidence="9">
    <location>
        <begin position="166"/>
        <end position="182"/>
    </location>
</feature>
<comment type="similarity">
    <text evidence="2">Belongs to the major facilitator superfamily. Metabolite:H+ Symporter (MHS) family (TC 2.A.1.6) family.</text>
</comment>
<feature type="transmembrane region" description="Helical" evidence="9">
    <location>
        <begin position="401"/>
        <end position="420"/>
    </location>
</feature>
<protein>
    <submittedName>
        <fullName evidence="11">MFS transporter</fullName>
    </submittedName>
</protein>
<evidence type="ECO:0000256" key="1">
    <source>
        <dbReference type="ARBA" id="ARBA00004651"/>
    </source>
</evidence>
<dbReference type="PROSITE" id="PS00216">
    <property type="entry name" value="SUGAR_TRANSPORT_1"/>
    <property type="match status" value="1"/>
</dbReference>
<dbReference type="InterPro" id="IPR051084">
    <property type="entry name" value="H+-coupled_symporters"/>
</dbReference>
<dbReference type="RefSeq" id="WP_185679151.1">
    <property type="nucleotide sequence ID" value="NZ_JACLAX010000007.1"/>
</dbReference>
<evidence type="ECO:0000256" key="5">
    <source>
        <dbReference type="ARBA" id="ARBA00022692"/>
    </source>
</evidence>
<dbReference type="AlphaFoldDB" id="A0A7X1FYD4"/>
<dbReference type="EMBL" id="JACLAX010000007">
    <property type="protein sequence ID" value="MBC2669291.1"/>
    <property type="molecule type" value="Genomic_DNA"/>
</dbReference>
<evidence type="ECO:0000256" key="4">
    <source>
        <dbReference type="ARBA" id="ARBA00022475"/>
    </source>
</evidence>
<dbReference type="InterPro" id="IPR005829">
    <property type="entry name" value="Sugar_transporter_CS"/>
</dbReference>
<keyword evidence="4" id="KW-1003">Cell membrane</keyword>
<keyword evidence="5 9" id="KW-0812">Transmembrane</keyword>